<comment type="caution">
    <text evidence="6">The sequence shown here is derived from an EMBL/GenBank/DDBJ whole genome shotgun (WGS) entry which is preliminary data.</text>
</comment>
<dbReference type="InterPro" id="IPR010982">
    <property type="entry name" value="Lambda_DNA-bd_dom_sf"/>
</dbReference>
<dbReference type="GO" id="GO:0003700">
    <property type="term" value="F:DNA-binding transcription factor activity"/>
    <property type="evidence" value="ECO:0007669"/>
    <property type="project" value="TreeGrafter"/>
</dbReference>
<evidence type="ECO:0000256" key="2">
    <source>
        <dbReference type="ARBA" id="ARBA00023125"/>
    </source>
</evidence>
<evidence type="ECO:0000313" key="6">
    <source>
        <dbReference type="EMBL" id="KAA8827150.1"/>
    </source>
</evidence>
<dbReference type="PANTHER" id="PTHR30146:SF109">
    <property type="entry name" value="HTH-TYPE TRANSCRIPTIONAL REGULATOR GALS"/>
    <property type="match status" value="1"/>
</dbReference>
<organism evidence="6 7">
    <name type="scientific">Bifidobacterium tissieri</name>
    <dbReference type="NCBI Taxonomy" id="1630162"/>
    <lineage>
        <taxon>Bacteria</taxon>
        <taxon>Bacillati</taxon>
        <taxon>Actinomycetota</taxon>
        <taxon>Actinomycetes</taxon>
        <taxon>Bifidobacteriales</taxon>
        <taxon>Bifidobacteriaceae</taxon>
        <taxon>Bifidobacterium</taxon>
    </lineage>
</organism>
<dbReference type="CDD" id="cd06267">
    <property type="entry name" value="PBP1_LacI_sugar_binding-like"/>
    <property type="match status" value="1"/>
</dbReference>
<evidence type="ECO:0000256" key="3">
    <source>
        <dbReference type="ARBA" id="ARBA00023163"/>
    </source>
</evidence>
<dbReference type="InterPro" id="IPR028082">
    <property type="entry name" value="Peripla_BP_I"/>
</dbReference>
<evidence type="ECO:0000256" key="1">
    <source>
        <dbReference type="ARBA" id="ARBA00023015"/>
    </source>
</evidence>
<dbReference type="AlphaFoldDB" id="A0A5M9ZQU1"/>
<evidence type="ECO:0000313" key="7">
    <source>
        <dbReference type="Proteomes" id="UP000412028"/>
    </source>
</evidence>
<dbReference type="Gene3D" id="1.10.260.40">
    <property type="entry name" value="lambda repressor-like DNA-binding domains"/>
    <property type="match status" value="1"/>
</dbReference>
<dbReference type="InterPro" id="IPR046335">
    <property type="entry name" value="LacI/GalR-like_sensor"/>
</dbReference>
<dbReference type="Pfam" id="PF00356">
    <property type="entry name" value="LacI"/>
    <property type="match status" value="1"/>
</dbReference>
<dbReference type="Pfam" id="PF13377">
    <property type="entry name" value="Peripla_BP_3"/>
    <property type="match status" value="1"/>
</dbReference>
<protein>
    <submittedName>
        <fullName evidence="6">LacI family transcriptional regulator</fullName>
    </submittedName>
</protein>
<keyword evidence="1" id="KW-0805">Transcription regulation</keyword>
<dbReference type="CDD" id="cd01392">
    <property type="entry name" value="HTH_LacI"/>
    <property type="match status" value="1"/>
</dbReference>
<dbReference type="SMART" id="SM00354">
    <property type="entry name" value="HTH_LACI"/>
    <property type="match status" value="1"/>
</dbReference>
<evidence type="ECO:0000259" key="5">
    <source>
        <dbReference type="PROSITE" id="PS50932"/>
    </source>
</evidence>
<dbReference type="PROSITE" id="PS50932">
    <property type="entry name" value="HTH_LACI_2"/>
    <property type="match status" value="1"/>
</dbReference>
<dbReference type="InterPro" id="IPR000843">
    <property type="entry name" value="HTH_LacI"/>
</dbReference>
<feature type="region of interest" description="Disordered" evidence="4">
    <location>
        <begin position="84"/>
        <end position="110"/>
    </location>
</feature>
<accession>A0A5M9ZQU1</accession>
<dbReference type="Proteomes" id="UP000412028">
    <property type="component" value="Unassembled WGS sequence"/>
</dbReference>
<reference evidence="6 7" key="1">
    <citation type="journal article" date="2019" name="Syst. Appl. Microbiol.">
        <title>Characterization of Bifidobacterium species in feaces of the Egyptian fruit bat: Description of B. vespertilionis sp. nov. and B. rousetti sp. nov.</title>
        <authorList>
            <person name="Modesto M."/>
            <person name="Satti M."/>
            <person name="Watanabe K."/>
            <person name="Puglisi E."/>
            <person name="Morelli L."/>
            <person name="Huang C.-H."/>
            <person name="Liou J.-S."/>
            <person name="Miyashita M."/>
            <person name="Tamura T."/>
            <person name="Saito S."/>
            <person name="Mori K."/>
            <person name="Huang L."/>
            <person name="Sciavilla P."/>
            <person name="Sandri C."/>
            <person name="Spiezio C."/>
            <person name="Vitali F."/>
            <person name="Cavalieri D."/>
            <person name="Perpetuini G."/>
            <person name="Tofalo R."/>
            <person name="Bonetti A."/>
            <person name="Arita M."/>
            <person name="Mattarelli P."/>
        </authorList>
    </citation>
    <scope>NUCLEOTIDE SEQUENCE [LARGE SCALE GENOMIC DNA]</scope>
    <source>
        <strain evidence="6 7">RST7</strain>
    </source>
</reference>
<dbReference type="GO" id="GO:0000976">
    <property type="term" value="F:transcription cis-regulatory region binding"/>
    <property type="evidence" value="ECO:0007669"/>
    <property type="project" value="TreeGrafter"/>
</dbReference>
<keyword evidence="2" id="KW-0238">DNA-binding</keyword>
<evidence type="ECO:0000256" key="4">
    <source>
        <dbReference type="SAM" id="MobiDB-lite"/>
    </source>
</evidence>
<dbReference type="OrthoDB" id="4268837at2"/>
<feature type="domain" description="HTH lacI-type" evidence="5">
    <location>
        <begin position="4"/>
        <end position="58"/>
    </location>
</feature>
<keyword evidence="3" id="KW-0804">Transcription</keyword>
<dbReference type="EMBL" id="RZUI01000021">
    <property type="protein sequence ID" value="KAA8827150.1"/>
    <property type="molecule type" value="Genomic_DNA"/>
</dbReference>
<sequence>MRKTTVYDVAEKAGVSIATVSFTFRKPERVSEKTRKKVLAAANELGYAPSASASGLAKGSTGALGLYSFDLSTEKPVPAVAEESLTDGDIADPAGTAEQENKETENPEELDVRAYPLYVDEVQRGFELECRSRGKTVLLSGGPVGERTPLADLIGRVDGAAIFPTWPLTEDPLAALCRRSPIVHFSHRTGSDPMAYISADNEQGIRSIVDHLIDVHGIRSMAFVGGAPTDDISIRAEAFLRRIGTRGIAMDHPVIAVSVTPDGYGLRTFTKWLKAGRLPRALVCENDQLALLITDRLMEAGLDVPGDVVVTGFDGILAARINTPSIATVRQPMMAMGRLAARLLIEQQGRPWDKPVSYTLPVRFVPGASCGCK</sequence>
<dbReference type="PANTHER" id="PTHR30146">
    <property type="entry name" value="LACI-RELATED TRANSCRIPTIONAL REPRESSOR"/>
    <property type="match status" value="1"/>
</dbReference>
<proteinExistence type="predicted"/>
<gene>
    <name evidence="6" type="ORF">EMO89_11045</name>
</gene>
<dbReference type="SUPFAM" id="SSF53822">
    <property type="entry name" value="Periplasmic binding protein-like I"/>
    <property type="match status" value="1"/>
</dbReference>
<dbReference type="RefSeq" id="WP_150382110.1">
    <property type="nucleotide sequence ID" value="NZ_RZUI01000021.1"/>
</dbReference>
<dbReference type="Gene3D" id="3.40.50.2300">
    <property type="match status" value="2"/>
</dbReference>
<dbReference type="SUPFAM" id="SSF47413">
    <property type="entry name" value="lambda repressor-like DNA-binding domains"/>
    <property type="match status" value="1"/>
</dbReference>
<name>A0A5M9ZQU1_9BIFI</name>